<proteinExistence type="inferred from homology"/>
<comment type="caution">
    <text evidence="3">The sequence shown here is derived from an EMBL/GenBank/DDBJ whole genome shotgun (WGS) entry which is preliminary data.</text>
</comment>
<dbReference type="PANTHER" id="PTHR33755">
    <property type="entry name" value="TOXIN PARE1-RELATED"/>
    <property type="match status" value="1"/>
</dbReference>
<comment type="similarity">
    <text evidence="1">Belongs to the RelE toxin family.</text>
</comment>
<gene>
    <name evidence="3" type="ORF">BSU04_34975</name>
</gene>
<evidence type="ECO:0000256" key="2">
    <source>
        <dbReference type="ARBA" id="ARBA00022649"/>
    </source>
</evidence>
<reference evidence="4" key="1">
    <citation type="submission" date="2017-01" db="EMBL/GenBank/DDBJ databases">
        <title>Genome Analysis of Deinococcus marmoris KOPRI26562.</title>
        <authorList>
            <person name="Kim J.H."/>
            <person name="Oh H.-M."/>
        </authorList>
    </citation>
    <scope>NUCLEOTIDE SEQUENCE [LARGE SCALE GENOMIC DNA]</scope>
    <source>
        <strain evidence="4">PAMC 26633</strain>
    </source>
</reference>
<protein>
    <submittedName>
        <fullName evidence="3">YafQ toxin protein</fullName>
    </submittedName>
</protein>
<evidence type="ECO:0000256" key="1">
    <source>
        <dbReference type="ARBA" id="ARBA00006226"/>
    </source>
</evidence>
<evidence type="ECO:0000313" key="4">
    <source>
        <dbReference type="Proteomes" id="UP000214720"/>
    </source>
</evidence>
<dbReference type="Proteomes" id="UP000214720">
    <property type="component" value="Unassembled WGS sequence"/>
</dbReference>
<dbReference type="InterPro" id="IPR035093">
    <property type="entry name" value="RelE/ParE_toxin_dom_sf"/>
</dbReference>
<keyword evidence="2" id="KW-1277">Toxin-antitoxin system</keyword>
<sequence length="90" mass="10308">MTVVWLPRAVEQLLSIVDYISEDSPSAAIELARTIRAKADTLSAYPNRYRLGRVTGTRELVVRPNYIVVYRVAGEQVEILRVRHARKRDV</sequence>
<dbReference type="AlphaFoldDB" id="A0A226WRV2"/>
<dbReference type="RefSeq" id="WP_089164539.1">
    <property type="nucleotide sequence ID" value="NZ_MTHB01000236.1"/>
</dbReference>
<name>A0A226WRV2_CABSO</name>
<dbReference type="EMBL" id="MTHB01000236">
    <property type="protein sequence ID" value="OXC73833.1"/>
    <property type="molecule type" value="Genomic_DNA"/>
</dbReference>
<dbReference type="InterPro" id="IPR051803">
    <property type="entry name" value="TA_system_RelE-like_toxin"/>
</dbReference>
<dbReference type="Pfam" id="PF05016">
    <property type="entry name" value="ParE_toxin"/>
    <property type="match status" value="1"/>
</dbReference>
<evidence type="ECO:0000313" key="3">
    <source>
        <dbReference type="EMBL" id="OXC73833.1"/>
    </source>
</evidence>
<dbReference type="OrthoDB" id="9798046at2"/>
<organism evidence="3 4">
    <name type="scientific">Caballeronia sordidicola</name>
    <name type="common">Burkholderia sordidicola</name>
    <dbReference type="NCBI Taxonomy" id="196367"/>
    <lineage>
        <taxon>Bacteria</taxon>
        <taxon>Pseudomonadati</taxon>
        <taxon>Pseudomonadota</taxon>
        <taxon>Betaproteobacteria</taxon>
        <taxon>Burkholderiales</taxon>
        <taxon>Burkholderiaceae</taxon>
        <taxon>Caballeronia</taxon>
    </lineage>
</organism>
<dbReference type="InterPro" id="IPR007712">
    <property type="entry name" value="RelE/ParE_toxin"/>
</dbReference>
<dbReference type="NCBIfam" id="TIGR02385">
    <property type="entry name" value="RelE_StbE"/>
    <property type="match status" value="1"/>
</dbReference>
<accession>A0A226WRV2</accession>
<dbReference type="Gene3D" id="3.30.2310.20">
    <property type="entry name" value="RelE-like"/>
    <property type="match status" value="1"/>
</dbReference>